<dbReference type="AlphaFoldDB" id="A0AAD7C5T7"/>
<dbReference type="EMBL" id="JARKIF010000005">
    <property type="protein sequence ID" value="KAJ7639567.1"/>
    <property type="molecule type" value="Genomic_DNA"/>
</dbReference>
<dbReference type="InterPro" id="IPR027417">
    <property type="entry name" value="P-loop_NTPase"/>
</dbReference>
<reference evidence="3" key="1">
    <citation type="submission" date="2023-03" db="EMBL/GenBank/DDBJ databases">
        <title>Massive genome expansion in bonnet fungi (Mycena s.s.) driven by repeated elements and novel gene families across ecological guilds.</title>
        <authorList>
            <consortium name="Lawrence Berkeley National Laboratory"/>
            <person name="Harder C.B."/>
            <person name="Miyauchi S."/>
            <person name="Viragh M."/>
            <person name="Kuo A."/>
            <person name="Thoen E."/>
            <person name="Andreopoulos B."/>
            <person name="Lu D."/>
            <person name="Skrede I."/>
            <person name="Drula E."/>
            <person name="Henrissat B."/>
            <person name="Morin E."/>
            <person name="Kohler A."/>
            <person name="Barry K."/>
            <person name="LaButti K."/>
            <person name="Morin E."/>
            <person name="Salamov A."/>
            <person name="Lipzen A."/>
            <person name="Mereny Z."/>
            <person name="Hegedus B."/>
            <person name="Baldrian P."/>
            <person name="Stursova M."/>
            <person name="Weitz H."/>
            <person name="Taylor A."/>
            <person name="Grigoriev I.V."/>
            <person name="Nagy L.G."/>
            <person name="Martin F."/>
            <person name="Kauserud H."/>
        </authorList>
    </citation>
    <scope>NUCLEOTIDE SEQUENCE</scope>
    <source>
        <strain evidence="3">9284</strain>
    </source>
</reference>
<accession>A0AAD7C5T7</accession>
<keyword evidence="1" id="KW-0677">Repeat</keyword>
<evidence type="ECO:0000313" key="4">
    <source>
        <dbReference type="Proteomes" id="UP001221142"/>
    </source>
</evidence>
<gene>
    <name evidence="3" type="ORF">FB45DRAFT_700157</name>
</gene>
<evidence type="ECO:0000256" key="1">
    <source>
        <dbReference type="ARBA" id="ARBA00022737"/>
    </source>
</evidence>
<comment type="caution">
    <text evidence="3">The sequence shown here is derived from an EMBL/GenBank/DDBJ whole genome shotgun (WGS) entry which is preliminary data.</text>
</comment>
<organism evidence="3 4">
    <name type="scientific">Roridomyces roridus</name>
    <dbReference type="NCBI Taxonomy" id="1738132"/>
    <lineage>
        <taxon>Eukaryota</taxon>
        <taxon>Fungi</taxon>
        <taxon>Dikarya</taxon>
        <taxon>Basidiomycota</taxon>
        <taxon>Agaricomycotina</taxon>
        <taxon>Agaricomycetes</taxon>
        <taxon>Agaricomycetidae</taxon>
        <taxon>Agaricales</taxon>
        <taxon>Marasmiineae</taxon>
        <taxon>Mycenaceae</taxon>
        <taxon>Roridomyces</taxon>
    </lineage>
</organism>
<keyword evidence="4" id="KW-1185">Reference proteome</keyword>
<feature type="non-terminal residue" evidence="3">
    <location>
        <position position="1"/>
    </location>
</feature>
<dbReference type="PANTHER" id="PTHR10039:SF14">
    <property type="entry name" value="NACHT DOMAIN-CONTAINING PROTEIN"/>
    <property type="match status" value="1"/>
</dbReference>
<proteinExistence type="predicted"/>
<evidence type="ECO:0000313" key="3">
    <source>
        <dbReference type="EMBL" id="KAJ7639567.1"/>
    </source>
</evidence>
<dbReference type="InterPro" id="IPR056884">
    <property type="entry name" value="NPHP3-like_N"/>
</dbReference>
<dbReference type="Proteomes" id="UP001221142">
    <property type="component" value="Unassembled WGS sequence"/>
</dbReference>
<sequence length="181" mass="20462">FPQPRCHPETRVEFLDDLWHEIQDPETRVLWLHGPAGAGKSAVMQTLCQRLRDADQLGGSYFFQRNHPTRGSGRVLFATLAYQLVMFDGDLGIRISKVVETKPSFVASSIASQLWELIAKPCLSAERRTPRVLLVDGLDECDGIAVQQQILHSIFQIFREHSLSVKILIASRPEPGIRRVF</sequence>
<protein>
    <recommendedName>
        <fullName evidence="2">Nephrocystin 3-like N-terminal domain-containing protein</fullName>
    </recommendedName>
</protein>
<feature type="domain" description="Nephrocystin 3-like N-terminal" evidence="2">
    <location>
        <begin position="23"/>
        <end position="172"/>
    </location>
</feature>
<dbReference type="Pfam" id="PF24883">
    <property type="entry name" value="NPHP3_N"/>
    <property type="match status" value="1"/>
</dbReference>
<name>A0AAD7C5T7_9AGAR</name>
<evidence type="ECO:0000259" key="2">
    <source>
        <dbReference type="Pfam" id="PF24883"/>
    </source>
</evidence>
<dbReference type="SUPFAM" id="SSF52540">
    <property type="entry name" value="P-loop containing nucleoside triphosphate hydrolases"/>
    <property type="match status" value="1"/>
</dbReference>
<dbReference type="Gene3D" id="3.40.50.300">
    <property type="entry name" value="P-loop containing nucleotide triphosphate hydrolases"/>
    <property type="match status" value="1"/>
</dbReference>
<feature type="non-terminal residue" evidence="3">
    <location>
        <position position="181"/>
    </location>
</feature>
<dbReference type="PANTHER" id="PTHR10039">
    <property type="entry name" value="AMELOGENIN"/>
    <property type="match status" value="1"/>
</dbReference>